<dbReference type="Proteomes" id="UP000314294">
    <property type="component" value="Unassembled WGS sequence"/>
</dbReference>
<protein>
    <submittedName>
        <fullName evidence="2">Uncharacterized protein</fullName>
    </submittedName>
</protein>
<keyword evidence="3" id="KW-1185">Reference proteome</keyword>
<comment type="caution">
    <text evidence="2">The sequence shown here is derived from an EMBL/GenBank/DDBJ whole genome shotgun (WGS) entry which is preliminary data.</text>
</comment>
<accession>A0A4Z2JAJ2</accession>
<name>A0A4Z2JAJ2_9TELE</name>
<evidence type="ECO:0000256" key="1">
    <source>
        <dbReference type="SAM" id="MobiDB-lite"/>
    </source>
</evidence>
<feature type="compositionally biased region" description="Polar residues" evidence="1">
    <location>
        <begin position="67"/>
        <end position="77"/>
    </location>
</feature>
<gene>
    <name evidence="2" type="ORF">EYF80_002716</name>
</gene>
<feature type="region of interest" description="Disordered" evidence="1">
    <location>
        <begin position="1"/>
        <end position="25"/>
    </location>
</feature>
<evidence type="ECO:0000313" key="3">
    <source>
        <dbReference type="Proteomes" id="UP000314294"/>
    </source>
</evidence>
<dbReference type="EMBL" id="SRLO01000012">
    <property type="protein sequence ID" value="TNN86961.1"/>
    <property type="molecule type" value="Genomic_DNA"/>
</dbReference>
<feature type="region of interest" description="Disordered" evidence="1">
    <location>
        <begin position="52"/>
        <end position="95"/>
    </location>
</feature>
<evidence type="ECO:0000313" key="2">
    <source>
        <dbReference type="EMBL" id="TNN86961.1"/>
    </source>
</evidence>
<feature type="compositionally biased region" description="Polar residues" evidence="1">
    <location>
        <begin position="86"/>
        <end position="95"/>
    </location>
</feature>
<organism evidence="2 3">
    <name type="scientific">Liparis tanakae</name>
    <name type="common">Tanaka's snailfish</name>
    <dbReference type="NCBI Taxonomy" id="230148"/>
    <lineage>
        <taxon>Eukaryota</taxon>
        <taxon>Metazoa</taxon>
        <taxon>Chordata</taxon>
        <taxon>Craniata</taxon>
        <taxon>Vertebrata</taxon>
        <taxon>Euteleostomi</taxon>
        <taxon>Actinopterygii</taxon>
        <taxon>Neopterygii</taxon>
        <taxon>Teleostei</taxon>
        <taxon>Neoteleostei</taxon>
        <taxon>Acanthomorphata</taxon>
        <taxon>Eupercaria</taxon>
        <taxon>Perciformes</taxon>
        <taxon>Cottioidei</taxon>
        <taxon>Cottales</taxon>
        <taxon>Liparidae</taxon>
        <taxon>Liparis</taxon>
    </lineage>
</organism>
<dbReference type="AlphaFoldDB" id="A0A4Z2JAJ2"/>
<reference evidence="2 3" key="1">
    <citation type="submission" date="2019-03" db="EMBL/GenBank/DDBJ databases">
        <title>First draft genome of Liparis tanakae, snailfish: a comprehensive survey of snailfish specific genes.</title>
        <authorList>
            <person name="Kim W."/>
            <person name="Song I."/>
            <person name="Jeong J.-H."/>
            <person name="Kim D."/>
            <person name="Kim S."/>
            <person name="Ryu S."/>
            <person name="Song J.Y."/>
            <person name="Lee S.K."/>
        </authorList>
    </citation>
    <scope>NUCLEOTIDE SEQUENCE [LARGE SCALE GENOMIC DNA]</scope>
    <source>
        <tissue evidence="2">Muscle</tissue>
    </source>
</reference>
<sequence length="95" mass="10663">MKPYFLQSVSESELQPVARHSQQYERRTAWRAVLWKPPEDGELDYFSSQLHKKSRGGAVAPGPRSAGPTSVGQFSRRQNTHLRTAAIQTSVHSEA</sequence>
<proteinExistence type="predicted"/>